<keyword evidence="3" id="KW-1185">Reference proteome</keyword>
<accession>A0A4P6JP35</accession>
<dbReference type="Proteomes" id="UP000290365">
    <property type="component" value="Chromosome"/>
</dbReference>
<keyword evidence="1" id="KW-0238">DNA-binding</keyword>
<dbReference type="AlphaFoldDB" id="A0A4P6JP35"/>
<dbReference type="InterPro" id="IPR010998">
    <property type="entry name" value="Integrase_recombinase_N"/>
</dbReference>
<dbReference type="Gene3D" id="1.10.150.130">
    <property type="match status" value="1"/>
</dbReference>
<evidence type="ECO:0000313" key="3">
    <source>
        <dbReference type="Proteomes" id="UP000290365"/>
    </source>
</evidence>
<dbReference type="SUPFAM" id="SSF56349">
    <property type="entry name" value="DNA breaking-rejoining enzymes"/>
    <property type="match status" value="1"/>
</dbReference>
<gene>
    <name evidence="2" type="ORF">EPA93_14365</name>
</gene>
<dbReference type="GO" id="GO:0003677">
    <property type="term" value="F:DNA binding"/>
    <property type="evidence" value="ECO:0007669"/>
    <property type="project" value="UniProtKB-KW"/>
</dbReference>
<evidence type="ECO:0000313" key="2">
    <source>
        <dbReference type="EMBL" id="QBD77119.1"/>
    </source>
</evidence>
<reference evidence="2 3" key="1">
    <citation type="submission" date="2019-01" db="EMBL/GenBank/DDBJ databases">
        <title>Ktedonosporobacter rubrisoli SCAWS-G2.</title>
        <authorList>
            <person name="Huang Y."/>
            <person name="Yan B."/>
        </authorList>
    </citation>
    <scope>NUCLEOTIDE SEQUENCE [LARGE SCALE GENOMIC DNA]</scope>
    <source>
        <strain evidence="2 3">SCAWS-G2</strain>
    </source>
</reference>
<dbReference type="EMBL" id="CP035758">
    <property type="protein sequence ID" value="QBD77119.1"/>
    <property type="molecule type" value="Genomic_DNA"/>
</dbReference>
<protein>
    <submittedName>
        <fullName evidence="2">Uncharacterized protein</fullName>
    </submittedName>
</protein>
<proteinExistence type="predicted"/>
<dbReference type="RefSeq" id="WP_129888182.1">
    <property type="nucleotide sequence ID" value="NZ_CP035758.1"/>
</dbReference>
<name>A0A4P6JP35_KTERU</name>
<evidence type="ECO:0000256" key="1">
    <source>
        <dbReference type="ARBA" id="ARBA00023125"/>
    </source>
</evidence>
<sequence>MLDNESQREEDTPTIWVDCYIASRLAFKRETTQRTYALILRQFLTWLLCQPGHQPPFDPPTDFTQTAVQTYLFGELADTSISHRECVKSILNGFVEWLIDEEWLTRNSTRGIEFPAQQLLAPRELSIDGQWEHIADITFHDLRHGFGHGLPRLAEVYALRALVSVRQGTIPEAARAARGTGSPLSRTILLAGGLPDRTGHRSALAGTFSSRLSDNASRPFHI</sequence>
<dbReference type="InterPro" id="IPR011010">
    <property type="entry name" value="DNA_brk_join_enz"/>
</dbReference>
<dbReference type="KEGG" id="kbs:EPA93_14365"/>
<organism evidence="2 3">
    <name type="scientific">Ktedonosporobacter rubrisoli</name>
    <dbReference type="NCBI Taxonomy" id="2509675"/>
    <lineage>
        <taxon>Bacteria</taxon>
        <taxon>Bacillati</taxon>
        <taxon>Chloroflexota</taxon>
        <taxon>Ktedonobacteria</taxon>
        <taxon>Ktedonobacterales</taxon>
        <taxon>Ktedonosporobacteraceae</taxon>
        <taxon>Ktedonosporobacter</taxon>
    </lineage>
</organism>